<comment type="caution">
    <text evidence="1">The sequence shown here is derived from an EMBL/GenBank/DDBJ whole genome shotgun (WGS) entry which is preliminary data.</text>
</comment>
<sequence>MKENNAFDLWKKYEYNSTEAELKNPIEEECTCLCLDPESSLFQITESEPCLTKPCSECENCHCDCKGLHPSKITLVEQHVKIREENEYSCNPLFYNNEIFVFPYIRGNRTDYALQVIGWYNPLLISYCPYCPKKLPHPREDTETSRTYKTIRSERKTTLDD</sequence>
<accession>A0A0F9XTF4</accession>
<organism evidence="1">
    <name type="scientific">marine sediment metagenome</name>
    <dbReference type="NCBI Taxonomy" id="412755"/>
    <lineage>
        <taxon>unclassified sequences</taxon>
        <taxon>metagenomes</taxon>
        <taxon>ecological metagenomes</taxon>
    </lineage>
</organism>
<reference evidence="1" key="1">
    <citation type="journal article" date="2015" name="Nature">
        <title>Complex archaea that bridge the gap between prokaryotes and eukaryotes.</title>
        <authorList>
            <person name="Spang A."/>
            <person name="Saw J.H."/>
            <person name="Jorgensen S.L."/>
            <person name="Zaremba-Niedzwiedzka K."/>
            <person name="Martijn J."/>
            <person name="Lind A.E."/>
            <person name="van Eijk R."/>
            <person name="Schleper C."/>
            <person name="Guy L."/>
            <person name="Ettema T.J."/>
        </authorList>
    </citation>
    <scope>NUCLEOTIDE SEQUENCE</scope>
</reference>
<proteinExistence type="predicted"/>
<name>A0A0F9XTF4_9ZZZZ</name>
<protein>
    <submittedName>
        <fullName evidence="1">Uncharacterized protein</fullName>
    </submittedName>
</protein>
<dbReference type="AlphaFoldDB" id="A0A0F9XTF4"/>
<gene>
    <name evidence="1" type="ORF">LCGC14_0174260</name>
</gene>
<evidence type="ECO:0000313" key="1">
    <source>
        <dbReference type="EMBL" id="KKN95558.1"/>
    </source>
</evidence>
<dbReference type="EMBL" id="LAZR01000069">
    <property type="protein sequence ID" value="KKN95558.1"/>
    <property type="molecule type" value="Genomic_DNA"/>
</dbReference>